<feature type="region of interest" description="Disordered" evidence="1">
    <location>
        <begin position="1"/>
        <end position="47"/>
    </location>
</feature>
<evidence type="ECO:0000313" key="2">
    <source>
        <dbReference type="EMBL" id="EET03210.1"/>
    </source>
</evidence>
<proteinExistence type="predicted"/>
<organism evidence="2">
    <name type="scientific">Burkholderia pseudomallei 1710a</name>
    <dbReference type="NCBI Taxonomy" id="320371"/>
    <lineage>
        <taxon>Bacteria</taxon>
        <taxon>Pseudomonadati</taxon>
        <taxon>Pseudomonadota</taxon>
        <taxon>Betaproteobacteria</taxon>
        <taxon>Burkholderiales</taxon>
        <taxon>Burkholderiaceae</taxon>
        <taxon>Burkholderia</taxon>
        <taxon>pseudomallei group</taxon>
    </lineage>
</organism>
<accession>A0A0E1VQP5</accession>
<feature type="compositionally biased region" description="Basic and acidic residues" evidence="1">
    <location>
        <begin position="34"/>
        <end position="47"/>
    </location>
</feature>
<protein>
    <submittedName>
        <fullName evidence="2">Uncharacterized protein</fullName>
    </submittedName>
</protein>
<dbReference type="Proteomes" id="UP000001812">
    <property type="component" value="Chromosome II"/>
</dbReference>
<name>A0A0E1VQP5_BURPE</name>
<dbReference type="HOGENOM" id="CLU_3077696_0_0_4"/>
<dbReference type="EMBL" id="CM000833">
    <property type="protein sequence ID" value="EET03210.1"/>
    <property type="molecule type" value="Genomic_DNA"/>
</dbReference>
<dbReference type="AlphaFoldDB" id="A0A0E1VQP5"/>
<evidence type="ECO:0000256" key="1">
    <source>
        <dbReference type="SAM" id="MobiDB-lite"/>
    </source>
</evidence>
<gene>
    <name evidence="2" type="ORF">BURPS1710A_A2051</name>
</gene>
<reference evidence="2" key="1">
    <citation type="submission" date="2009-05" db="EMBL/GenBank/DDBJ databases">
        <authorList>
            <person name="Harkins D.M."/>
            <person name="DeShazer D."/>
            <person name="Woods D.E."/>
            <person name="Brinkac L.M."/>
            <person name="Brown K.A."/>
            <person name="Hung G.C."/>
            <person name="Tuanyok A."/>
            <person name="Zhang B."/>
            <person name="Nierman W.C."/>
        </authorList>
    </citation>
    <scope>NUCLEOTIDE SEQUENCE [LARGE SCALE GENOMIC DNA]</scope>
    <source>
        <strain evidence="2">1710a</strain>
    </source>
</reference>
<sequence>MRSCAHARHDTASAGSAANVQWHASAMHSSTETDAGRRVAPHRECDA</sequence>